<keyword evidence="12" id="KW-1185">Reference proteome</keyword>
<comment type="function">
    <text evidence="9 10">Intramembrane glycolipid transporter that operates in the biosynthetic pathway of dolichol-linked oligosaccharides, the glycan precursors employed in protein asparagine (N)-glycosylation. The sequential addition of sugars to dolichol pyrophosphate produces dolichol-linked oligosaccharides containing fourteen sugars, including two GlcNAcs, nine mannoses and three glucoses. Once assembled, the oligosaccharide is transferred from the lipid to nascent proteins by oligosaccharyltransferases. The assembly of dolichol-linked oligosaccharides begins on the cytosolic side of the endoplasmic reticulum membrane and finishes in its lumen. RFT1 could mediate the translocation of the cytosolically oriented intermediate DolPP-GlcNAc2Man5, produced by ALG11, into the ER lumen where dolichol-linked oligosaccharides assembly continues. However, the intramembrane lipid transporter activity could not be confirmed in vitro.</text>
</comment>
<reference evidence="11 12" key="1">
    <citation type="journal article" date="2015" name="Genome Biol. Evol.">
        <title>Phylogenomic analyses indicate that early fungi evolved digesting cell walls of algal ancestors of land plants.</title>
        <authorList>
            <person name="Chang Y."/>
            <person name="Wang S."/>
            <person name="Sekimoto S."/>
            <person name="Aerts A.L."/>
            <person name="Choi C."/>
            <person name="Clum A."/>
            <person name="LaButti K.M."/>
            <person name="Lindquist E.A."/>
            <person name="Yee Ngan C."/>
            <person name="Ohm R.A."/>
            <person name="Salamov A.A."/>
            <person name="Grigoriev I.V."/>
            <person name="Spatafora J.W."/>
            <person name="Berbee M.L."/>
        </authorList>
    </citation>
    <scope>NUCLEOTIDE SEQUENCE [LARGE SCALE GENOMIC DNA]</scope>
    <source>
        <strain evidence="11 12">NRRL 1564</strain>
    </source>
</reference>
<evidence type="ECO:0000313" key="12">
    <source>
        <dbReference type="Proteomes" id="UP000242474"/>
    </source>
</evidence>
<evidence type="ECO:0000256" key="6">
    <source>
        <dbReference type="ARBA" id="ARBA00022989"/>
    </source>
</evidence>
<keyword evidence="5 10" id="KW-0256">Endoplasmic reticulum</keyword>
<sequence>MSDTSCPSSKTPGTRANEHAFSGVRYLIGLQIFIKLATFALNSVVIYISGRRAFGVASVRFQLLLSTILFLSREGMRDALMRVSTSLSNADSAADRPAKPTRQEQRIINAALVPIAAGMAMATGIYFFYVAQSPQHAESTLSVDEPHYRVSLSINIVAAWIELCVEPLFVLSRARALFKLQAQCEGIAVLCRCAVVIATLIFGGFVATSPGDNPLRLVAFAAGQLGYAVAIVAAFAIYMSRELAYPIWRCYVPIPVAQDHGNHTRNYIDRTLGGLAATFVGQSLLKFFLTQGDNMVMASFATADEMGVFAFVSNYGSIPARVVFLPLEEASRAMFARLASVNSTKEKVTPSNTANDTRTDLNNAKRVLLTLGKLQLLLGAILVIFGTLYLPILASLVRKGDSAASQALVAYCIYIPFMGINGFLEAFVHSVASRSQLLQINMRMAGFAIVYMVVAVQSLRLLNLGSAGIISANILNMALRIAYCKRFISRWFLERSVDGPRFASMRPHTAVIAACLLSGAATVAAYAMLAWLPHPALHQLGMLALGAVLGVAVLACIWCYEQPFIQIVRKLQAGQALHPKVD</sequence>
<protein>
    <recommendedName>
        <fullName evidence="8 10">Man(5)GlcNAc(2)-PP-dolichol translocation protein RFT1</fullName>
    </recommendedName>
</protein>
<proteinExistence type="inferred from homology"/>
<feature type="transmembrane region" description="Helical" evidence="10">
    <location>
        <begin position="150"/>
        <end position="172"/>
    </location>
</feature>
<evidence type="ECO:0000256" key="5">
    <source>
        <dbReference type="ARBA" id="ARBA00022824"/>
    </source>
</evidence>
<dbReference type="Proteomes" id="UP000242474">
    <property type="component" value="Unassembled WGS sequence"/>
</dbReference>
<dbReference type="EMBL" id="KZ303491">
    <property type="protein sequence ID" value="PIA18186.1"/>
    <property type="molecule type" value="Genomic_DNA"/>
</dbReference>
<dbReference type="InterPro" id="IPR007594">
    <property type="entry name" value="RFT1"/>
</dbReference>
<feature type="transmembrane region" description="Helical" evidence="10">
    <location>
        <begin position="376"/>
        <end position="396"/>
    </location>
</feature>
<dbReference type="GO" id="GO:0006488">
    <property type="term" value="P:dolichol-linked oligosaccharide biosynthetic process"/>
    <property type="evidence" value="ECO:0007669"/>
    <property type="project" value="InterPro"/>
</dbReference>
<feature type="transmembrane region" description="Helical" evidence="10">
    <location>
        <begin position="217"/>
        <end position="239"/>
    </location>
</feature>
<feature type="transmembrane region" description="Helical" evidence="10">
    <location>
        <begin position="408"/>
        <end position="428"/>
    </location>
</feature>
<evidence type="ECO:0000256" key="8">
    <source>
        <dbReference type="ARBA" id="ARBA00044793"/>
    </source>
</evidence>
<evidence type="ECO:0000256" key="7">
    <source>
        <dbReference type="ARBA" id="ARBA00023136"/>
    </source>
</evidence>
<dbReference type="STRING" id="763665.A0A2G5BGN8"/>
<dbReference type="Pfam" id="PF04506">
    <property type="entry name" value="Rft-1"/>
    <property type="match status" value="1"/>
</dbReference>
<comment type="subcellular location">
    <subcellularLocation>
        <location evidence="1 10">Endoplasmic reticulum membrane</location>
        <topology evidence="1 10">Multi-pass membrane protein</topology>
    </subcellularLocation>
</comment>
<keyword evidence="7 10" id="KW-0472">Membrane</keyword>
<dbReference type="GO" id="GO:0005789">
    <property type="term" value="C:endoplasmic reticulum membrane"/>
    <property type="evidence" value="ECO:0007669"/>
    <property type="project" value="UniProtKB-SubCell"/>
</dbReference>
<evidence type="ECO:0000256" key="9">
    <source>
        <dbReference type="ARBA" id="ARBA00045912"/>
    </source>
</evidence>
<feature type="transmembrane region" description="Helical" evidence="10">
    <location>
        <begin position="465"/>
        <end position="483"/>
    </location>
</feature>
<comment type="pathway">
    <text evidence="2">Protein modification; protein glycosylation.</text>
</comment>
<feature type="transmembrane region" description="Helical" evidence="10">
    <location>
        <begin position="107"/>
        <end position="130"/>
    </location>
</feature>
<dbReference type="GO" id="GO:0034203">
    <property type="term" value="P:glycolipid translocation"/>
    <property type="evidence" value="ECO:0007669"/>
    <property type="project" value="TreeGrafter"/>
</dbReference>
<keyword evidence="6 10" id="KW-1133">Transmembrane helix</keyword>
<feature type="transmembrane region" description="Helical" evidence="10">
    <location>
        <begin position="538"/>
        <end position="560"/>
    </location>
</feature>
<feature type="transmembrane region" description="Helical" evidence="10">
    <location>
        <begin position="184"/>
        <end position="205"/>
    </location>
</feature>
<name>A0A2G5BGN8_COERN</name>
<comment type="similarity">
    <text evidence="3 10">Belongs to the RFT1 family.</text>
</comment>
<evidence type="ECO:0000256" key="1">
    <source>
        <dbReference type="ARBA" id="ARBA00004477"/>
    </source>
</evidence>
<keyword evidence="10" id="KW-0813">Transport</keyword>
<dbReference type="PANTHER" id="PTHR13117">
    <property type="entry name" value="ENDOPLASMIC RETICULUM MULTISPAN TRANSMEMBRANE PROTEIN-RELATED"/>
    <property type="match status" value="1"/>
</dbReference>
<dbReference type="OrthoDB" id="9979195at2759"/>
<feature type="transmembrane region" description="Helical" evidence="10">
    <location>
        <begin position="510"/>
        <end position="532"/>
    </location>
</feature>
<gene>
    <name evidence="11" type="ORF">COEREDRAFT_39639</name>
</gene>
<feature type="transmembrane region" description="Helical" evidence="10">
    <location>
        <begin position="26"/>
        <end position="48"/>
    </location>
</feature>
<feature type="transmembrane region" description="Helical" evidence="10">
    <location>
        <begin position="440"/>
        <end position="459"/>
    </location>
</feature>
<evidence type="ECO:0000313" key="11">
    <source>
        <dbReference type="EMBL" id="PIA18186.1"/>
    </source>
</evidence>
<evidence type="ECO:0000256" key="4">
    <source>
        <dbReference type="ARBA" id="ARBA00022692"/>
    </source>
</evidence>
<evidence type="ECO:0000256" key="2">
    <source>
        <dbReference type="ARBA" id="ARBA00004922"/>
    </source>
</evidence>
<accession>A0A2G5BGN8</accession>
<organism evidence="11 12">
    <name type="scientific">Coemansia reversa (strain ATCC 12441 / NRRL 1564)</name>
    <dbReference type="NCBI Taxonomy" id="763665"/>
    <lineage>
        <taxon>Eukaryota</taxon>
        <taxon>Fungi</taxon>
        <taxon>Fungi incertae sedis</taxon>
        <taxon>Zoopagomycota</taxon>
        <taxon>Kickxellomycotina</taxon>
        <taxon>Kickxellomycetes</taxon>
        <taxon>Kickxellales</taxon>
        <taxon>Kickxellaceae</taxon>
        <taxon>Coemansia</taxon>
    </lineage>
</organism>
<dbReference type="AlphaFoldDB" id="A0A2G5BGN8"/>
<evidence type="ECO:0000256" key="10">
    <source>
        <dbReference type="RuleBase" id="RU365067"/>
    </source>
</evidence>
<keyword evidence="4 10" id="KW-0812">Transmembrane</keyword>
<evidence type="ECO:0000256" key="3">
    <source>
        <dbReference type="ARBA" id="ARBA00010288"/>
    </source>
</evidence>
<dbReference type="PANTHER" id="PTHR13117:SF5">
    <property type="entry name" value="PROTEIN RFT1 HOMOLOG"/>
    <property type="match status" value="1"/>
</dbReference>